<dbReference type="EMBL" id="KI925458">
    <property type="protein sequence ID" value="ETW81250.1"/>
    <property type="molecule type" value="Genomic_DNA"/>
</dbReference>
<dbReference type="AlphaFoldDB" id="W4K7E2"/>
<gene>
    <name evidence="1" type="ORF">HETIRDRAFT_451092</name>
</gene>
<name>W4K7E2_HETIT</name>
<dbReference type="KEGG" id="hir:HETIRDRAFT_451092"/>
<evidence type="ECO:0000313" key="1">
    <source>
        <dbReference type="EMBL" id="ETW81250.1"/>
    </source>
</evidence>
<reference evidence="1 2" key="1">
    <citation type="journal article" date="2012" name="New Phytol.">
        <title>Insight into trade-off between wood decay and parasitism from the genome of a fungal forest pathogen.</title>
        <authorList>
            <person name="Olson A."/>
            <person name="Aerts A."/>
            <person name="Asiegbu F."/>
            <person name="Belbahri L."/>
            <person name="Bouzid O."/>
            <person name="Broberg A."/>
            <person name="Canback B."/>
            <person name="Coutinho P.M."/>
            <person name="Cullen D."/>
            <person name="Dalman K."/>
            <person name="Deflorio G."/>
            <person name="van Diepen L.T."/>
            <person name="Dunand C."/>
            <person name="Duplessis S."/>
            <person name="Durling M."/>
            <person name="Gonthier P."/>
            <person name="Grimwood J."/>
            <person name="Fossdal C.G."/>
            <person name="Hansson D."/>
            <person name="Henrissat B."/>
            <person name="Hietala A."/>
            <person name="Himmelstrand K."/>
            <person name="Hoffmeister D."/>
            <person name="Hogberg N."/>
            <person name="James T.Y."/>
            <person name="Karlsson M."/>
            <person name="Kohler A."/>
            <person name="Kues U."/>
            <person name="Lee Y.H."/>
            <person name="Lin Y.C."/>
            <person name="Lind M."/>
            <person name="Lindquist E."/>
            <person name="Lombard V."/>
            <person name="Lucas S."/>
            <person name="Lunden K."/>
            <person name="Morin E."/>
            <person name="Murat C."/>
            <person name="Park J."/>
            <person name="Raffaello T."/>
            <person name="Rouze P."/>
            <person name="Salamov A."/>
            <person name="Schmutz J."/>
            <person name="Solheim H."/>
            <person name="Stahlberg J."/>
            <person name="Velez H."/>
            <person name="de Vries R.P."/>
            <person name="Wiebenga A."/>
            <person name="Woodward S."/>
            <person name="Yakovlev I."/>
            <person name="Garbelotto M."/>
            <person name="Martin F."/>
            <person name="Grigoriev I.V."/>
            <person name="Stenlid J."/>
        </authorList>
    </citation>
    <scope>NUCLEOTIDE SEQUENCE [LARGE SCALE GENOMIC DNA]</scope>
    <source>
        <strain evidence="1 2">TC 32-1</strain>
    </source>
</reference>
<protein>
    <submittedName>
        <fullName evidence="1">Uncharacterized protein</fullName>
    </submittedName>
</protein>
<keyword evidence="2" id="KW-1185">Reference proteome</keyword>
<dbReference type="GeneID" id="20676113"/>
<organism evidence="1 2">
    <name type="scientific">Heterobasidion irregulare (strain TC 32-1)</name>
    <dbReference type="NCBI Taxonomy" id="747525"/>
    <lineage>
        <taxon>Eukaryota</taxon>
        <taxon>Fungi</taxon>
        <taxon>Dikarya</taxon>
        <taxon>Basidiomycota</taxon>
        <taxon>Agaricomycotina</taxon>
        <taxon>Agaricomycetes</taxon>
        <taxon>Russulales</taxon>
        <taxon>Bondarzewiaceae</taxon>
        <taxon>Heterobasidion</taxon>
        <taxon>Heterobasidion annosum species complex</taxon>
    </lineage>
</organism>
<accession>W4K7E2</accession>
<dbReference type="HOGENOM" id="CLU_2849961_0_0_1"/>
<dbReference type="RefSeq" id="XP_009545924.1">
    <property type="nucleotide sequence ID" value="XM_009547629.1"/>
</dbReference>
<sequence>MPALCLNLVGATPALPLDSLSAIPAFLFDPRRYLDCGIPMITYSALDVSALDAKPDDADDSCTAL</sequence>
<evidence type="ECO:0000313" key="2">
    <source>
        <dbReference type="Proteomes" id="UP000030671"/>
    </source>
</evidence>
<dbReference type="InParanoid" id="W4K7E2"/>
<proteinExistence type="predicted"/>
<dbReference type="Proteomes" id="UP000030671">
    <property type="component" value="Unassembled WGS sequence"/>
</dbReference>